<evidence type="ECO:0000313" key="7">
    <source>
        <dbReference type="EMBL" id="KAL2513925.1"/>
    </source>
</evidence>
<dbReference type="PANTHER" id="PTHR22894">
    <property type="entry name" value="RING-TYPE DOMAIN-CONTAINING PROTEIN"/>
    <property type="match status" value="1"/>
</dbReference>
<dbReference type="InterPro" id="IPR001841">
    <property type="entry name" value="Znf_RING"/>
</dbReference>
<evidence type="ECO:0000259" key="6">
    <source>
        <dbReference type="PROSITE" id="PS50089"/>
    </source>
</evidence>
<dbReference type="Gene3D" id="3.30.40.10">
    <property type="entry name" value="Zinc/RING finger domain, C3HC4 (zinc finger)"/>
    <property type="match status" value="1"/>
</dbReference>
<name>A0ABD1TMG7_9LAMI</name>
<feature type="transmembrane region" description="Helical" evidence="5">
    <location>
        <begin position="204"/>
        <end position="226"/>
    </location>
</feature>
<evidence type="ECO:0000256" key="4">
    <source>
        <dbReference type="PROSITE-ProRule" id="PRU00175"/>
    </source>
</evidence>
<evidence type="ECO:0000256" key="5">
    <source>
        <dbReference type="SAM" id="Phobius"/>
    </source>
</evidence>
<dbReference type="InterPro" id="IPR013083">
    <property type="entry name" value="Znf_RING/FYVE/PHD"/>
</dbReference>
<sequence length="264" mass="30087">MRSLSGFDGGIEGENALFVDQEKEMKRGSVNGNSDNEIEAVGEEEKGNDVLGEYNGERPPVDDVCPICIDNFTIPCKTNCGHWFCANCILQFWMYLSVIQPCKCPLCCLPITNLVTEMSQLVQPGEDVEEVIRKVEHYNRMFVGGLHALFLKVLALPFFIKKAFRFPDLEALICILCVMRFLGLLLTLFYGMEEFDFISIGELGIRKIFDVGTSIMLAGLFFYYIWQRWELQGLERRLADLQQWNALVDLQEQEALANLQARDA</sequence>
<keyword evidence="5" id="KW-0812">Transmembrane</keyword>
<dbReference type="InterPro" id="IPR038896">
    <property type="entry name" value="RNF170"/>
</dbReference>
<dbReference type="Pfam" id="PF13445">
    <property type="entry name" value="zf-RING_UBOX"/>
    <property type="match status" value="1"/>
</dbReference>
<evidence type="ECO:0000256" key="1">
    <source>
        <dbReference type="ARBA" id="ARBA00022723"/>
    </source>
</evidence>
<evidence type="ECO:0000313" key="8">
    <source>
        <dbReference type="Proteomes" id="UP001604277"/>
    </source>
</evidence>
<organism evidence="7 8">
    <name type="scientific">Forsythia ovata</name>
    <dbReference type="NCBI Taxonomy" id="205694"/>
    <lineage>
        <taxon>Eukaryota</taxon>
        <taxon>Viridiplantae</taxon>
        <taxon>Streptophyta</taxon>
        <taxon>Embryophyta</taxon>
        <taxon>Tracheophyta</taxon>
        <taxon>Spermatophyta</taxon>
        <taxon>Magnoliopsida</taxon>
        <taxon>eudicotyledons</taxon>
        <taxon>Gunneridae</taxon>
        <taxon>Pentapetalae</taxon>
        <taxon>asterids</taxon>
        <taxon>lamiids</taxon>
        <taxon>Lamiales</taxon>
        <taxon>Oleaceae</taxon>
        <taxon>Forsythieae</taxon>
        <taxon>Forsythia</taxon>
    </lineage>
</organism>
<reference evidence="8" key="1">
    <citation type="submission" date="2024-07" db="EMBL/GenBank/DDBJ databases">
        <title>Two chromosome-level genome assemblies of Korean endemic species Abeliophyllum distichum and Forsythia ovata (Oleaceae).</title>
        <authorList>
            <person name="Jang H."/>
        </authorList>
    </citation>
    <scope>NUCLEOTIDE SEQUENCE [LARGE SCALE GENOMIC DNA]</scope>
</reference>
<protein>
    <submittedName>
        <fullName evidence="7">E3 ubiquitin-protein ligase</fullName>
    </submittedName>
</protein>
<gene>
    <name evidence="7" type="ORF">Fot_27896</name>
</gene>
<feature type="transmembrane region" description="Helical" evidence="5">
    <location>
        <begin position="172"/>
        <end position="192"/>
    </location>
</feature>
<comment type="caution">
    <text evidence="7">The sequence shown here is derived from an EMBL/GenBank/DDBJ whole genome shotgun (WGS) entry which is preliminary data.</text>
</comment>
<evidence type="ECO:0000256" key="3">
    <source>
        <dbReference type="ARBA" id="ARBA00022833"/>
    </source>
</evidence>
<dbReference type="InterPro" id="IPR017907">
    <property type="entry name" value="Znf_RING_CS"/>
</dbReference>
<dbReference type="Proteomes" id="UP001604277">
    <property type="component" value="Unassembled WGS sequence"/>
</dbReference>
<feature type="transmembrane region" description="Helical" evidence="5">
    <location>
        <begin position="141"/>
        <end position="160"/>
    </location>
</feature>
<dbReference type="SMART" id="SM00184">
    <property type="entry name" value="RING"/>
    <property type="match status" value="1"/>
</dbReference>
<evidence type="ECO:0000256" key="2">
    <source>
        <dbReference type="ARBA" id="ARBA00022771"/>
    </source>
</evidence>
<dbReference type="EMBL" id="JBFOLJ010000008">
    <property type="protein sequence ID" value="KAL2513925.1"/>
    <property type="molecule type" value="Genomic_DNA"/>
</dbReference>
<dbReference type="GO" id="GO:0008270">
    <property type="term" value="F:zinc ion binding"/>
    <property type="evidence" value="ECO:0007669"/>
    <property type="project" value="UniProtKB-KW"/>
</dbReference>
<dbReference type="InterPro" id="IPR027370">
    <property type="entry name" value="Znf-RING_euk"/>
</dbReference>
<dbReference type="PROSITE" id="PS50089">
    <property type="entry name" value="ZF_RING_2"/>
    <property type="match status" value="1"/>
</dbReference>
<proteinExistence type="predicted"/>
<accession>A0ABD1TMG7</accession>
<keyword evidence="5" id="KW-0472">Membrane</keyword>
<dbReference type="PANTHER" id="PTHR22894:SF6">
    <property type="entry name" value="E3 UBIQUITIN-PROTEIN LIGASE RNF170-LIKE ISOFORM X1"/>
    <property type="match status" value="1"/>
</dbReference>
<feature type="domain" description="RING-type" evidence="6">
    <location>
        <begin position="65"/>
        <end position="107"/>
    </location>
</feature>
<keyword evidence="8" id="KW-1185">Reference proteome</keyword>
<dbReference type="AlphaFoldDB" id="A0ABD1TMG7"/>
<keyword evidence="5" id="KW-1133">Transmembrane helix</keyword>
<keyword evidence="2 4" id="KW-0863">Zinc-finger</keyword>
<dbReference type="SUPFAM" id="SSF57850">
    <property type="entry name" value="RING/U-box"/>
    <property type="match status" value="1"/>
</dbReference>
<keyword evidence="3" id="KW-0862">Zinc</keyword>
<keyword evidence="1" id="KW-0479">Metal-binding</keyword>
<dbReference type="PROSITE" id="PS00518">
    <property type="entry name" value="ZF_RING_1"/>
    <property type="match status" value="1"/>
</dbReference>